<sequence length="195" mass="20434">MSTPTITLTAKDYAVLEALLGNSREAFAGAAMLIRRKLHAAVPVFADDIAGDVATINSRIRYRINAGRVEERTIVAAAHESILGITLQLNSPRGLALLGLSAGQSVVSLREDGAEEVLTLDAVLYQPEAERRIDPVAAIIADAMPASAPPNAVSHLSAFRLRRAGQSLGQANSHGHHNGHESGHDNGDDPGPSAA</sequence>
<feature type="region of interest" description="Disordered" evidence="1">
    <location>
        <begin position="168"/>
        <end position="195"/>
    </location>
</feature>
<dbReference type="Proteomes" id="UP000184533">
    <property type="component" value="Unassembled WGS sequence"/>
</dbReference>
<keyword evidence="2" id="KW-0251">Elongation factor</keyword>
<dbReference type="GO" id="GO:0032784">
    <property type="term" value="P:regulation of DNA-templated transcription elongation"/>
    <property type="evidence" value="ECO:0007669"/>
    <property type="project" value="InterPro"/>
</dbReference>
<dbReference type="RefSeq" id="WP_052950772.1">
    <property type="nucleotide sequence ID" value="NZ_FQVC01000006.1"/>
</dbReference>
<evidence type="ECO:0000256" key="1">
    <source>
        <dbReference type="SAM" id="MobiDB-lite"/>
    </source>
</evidence>
<dbReference type="OrthoDB" id="7873913at2"/>
<name>A0A1M5AA37_9HYPH</name>
<accession>A0A1M5AA37</accession>
<dbReference type="GO" id="GO:0003677">
    <property type="term" value="F:DNA binding"/>
    <property type="evidence" value="ECO:0007669"/>
    <property type="project" value="InterPro"/>
</dbReference>
<reference evidence="2 3" key="1">
    <citation type="submission" date="2016-11" db="EMBL/GenBank/DDBJ databases">
        <authorList>
            <person name="Jaros S."/>
            <person name="Januszkiewicz K."/>
            <person name="Wedrychowicz H."/>
        </authorList>
    </citation>
    <scope>NUCLEOTIDE SEQUENCE [LARGE SCALE GENOMIC DNA]</scope>
    <source>
        <strain evidence="2 3">DSM 17137</strain>
    </source>
</reference>
<protein>
    <submittedName>
        <fullName evidence="2">Transcription elongation factor, GreA/GreB family</fullName>
    </submittedName>
</protein>
<keyword evidence="2" id="KW-0648">Protein biosynthesis</keyword>
<organism evidence="2 3">
    <name type="scientific">Devosia limi DSM 17137</name>
    <dbReference type="NCBI Taxonomy" id="1121477"/>
    <lineage>
        <taxon>Bacteria</taxon>
        <taxon>Pseudomonadati</taxon>
        <taxon>Pseudomonadota</taxon>
        <taxon>Alphaproteobacteria</taxon>
        <taxon>Hyphomicrobiales</taxon>
        <taxon>Devosiaceae</taxon>
        <taxon>Devosia</taxon>
    </lineage>
</organism>
<dbReference type="Gene3D" id="3.10.50.30">
    <property type="entry name" value="Transcription elongation factor, GreA/GreB, C-terminal domain"/>
    <property type="match status" value="1"/>
</dbReference>
<dbReference type="InterPro" id="IPR036953">
    <property type="entry name" value="GreA/GreB_C_sf"/>
</dbReference>
<evidence type="ECO:0000313" key="3">
    <source>
        <dbReference type="Proteomes" id="UP000184533"/>
    </source>
</evidence>
<feature type="compositionally biased region" description="Basic and acidic residues" evidence="1">
    <location>
        <begin position="178"/>
        <end position="187"/>
    </location>
</feature>
<evidence type="ECO:0000313" key="2">
    <source>
        <dbReference type="EMBL" id="SHF27180.1"/>
    </source>
</evidence>
<gene>
    <name evidence="2" type="ORF">SAMN02745223_02168</name>
</gene>
<dbReference type="GO" id="GO:0003746">
    <property type="term" value="F:translation elongation factor activity"/>
    <property type="evidence" value="ECO:0007669"/>
    <property type="project" value="UniProtKB-KW"/>
</dbReference>
<proteinExistence type="predicted"/>
<dbReference type="AlphaFoldDB" id="A0A1M5AA37"/>
<dbReference type="EMBL" id="FQVC01000006">
    <property type="protein sequence ID" value="SHF27180.1"/>
    <property type="molecule type" value="Genomic_DNA"/>
</dbReference>